<dbReference type="PANTHER" id="PTHR30290">
    <property type="entry name" value="PERIPLASMIC BINDING COMPONENT OF ABC TRANSPORTER"/>
    <property type="match status" value="1"/>
</dbReference>
<dbReference type="InterPro" id="IPR030678">
    <property type="entry name" value="Peptide/Ni-bd"/>
</dbReference>
<protein>
    <submittedName>
        <fullName evidence="5">ABC transporter substrate-binding protein</fullName>
    </submittedName>
</protein>
<name>A0A9D1D6H1_9FIRM</name>
<dbReference type="GO" id="GO:1904680">
    <property type="term" value="F:peptide transmembrane transporter activity"/>
    <property type="evidence" value="ECO:0007669"/>
    <property type="project" value="TreeGrafter"/>
</dbReference>
<dbReference type="AlphaFoldDB" id="A0A9D1D6H1"/>
<proteinExistence type="inferred from homology"/>
<dbReference type="GO" id="GO:0015833">
    <property type="term" value="P:peptide transport"/>
    <property type="evidence" value="ECO:0007669"/>
    <property type="project" value="TreeGrafter"/>
</dbReference>
<dbReference type="CDD" id="cd00995">
    <property type="entry name" value="PBP2_NikA_DppA_OppA_like"/>
    <property type="match status" value="1"/>
</dbReference>
<reference evidence="5" key="1">
    <citation type="submission" date="2020-10" db="EMBL/GenBank/DDBJ databases">
        <authorList>
            <person name="Gilroy R."/>
        </authorList>
    </citation>
    <scope>NUCLEOTIDE SEQUENCE</scope>
    <source>
        <strain evidence="5">CHK180-2868</strain>
    </source>
</reference>
<evidence type="ECO:0000313" key="5">
    <source>
        <dbReference type="EMBL" id="HIR06373.1"/>
    </source>
</evidence>
<dbReference type="Gene3D" id="3.90.76.10">
    <property type="entry name" value="Dipeptide-binding Protein, Domain 1"/>
    <property type="match status" value="1"/>
</dbReference>
<dbReference type="InterPro" id="IPR039424">
    <property type="entry name" value="SBP_5"/>
</dbReference>
<dbReference type="GO" id="GO:0043190">
    <property type="term" value="C:ATP-binding cassette (ABC) transporter complex"/>
    <property type="evidence" value="ECO:0007669"/>
    <property type="project" value="InterPro"/>
</dbReference>
<comment type="similarity">
    <text evidence="1">Belongs to the bacterial solute-binding protein 5 family.</text>
</comment>
<keyword evidence="2" id="KW-0813">Transport</keyword>
<dbReference type="GO" id="GO:0042597">
    <property type="term" value="C:periplasmic space"/>
    <property type="evidence" value="ECO:0007669"/>
    <property type="project" value="UniProtKB-ARBA"/>
</dbReference>
<dbReference type="EMBL" id="DVGC01000059">
    <property type="protein sequence ID" value="HIR06373.1"/>
    <property type="molecule type" value="Genomic_DNA"/>
</dbReference>
<evidence type="ECO:0000256" key="3">
    <source>
        <dbReference type="ARBA" id="ARBA00022729"/>
    </source>
</evidence>
<sequence length="470" mass="52238">MSDQTTYDPYKTADQNEWEDMYGIYDQLFREEADGSVVPNLVTEYSFSDDGTELTMGIRDDVTFHNGEPLTVDDVVFSLNTAIASSFTTKFTSVMDHAEKVDDSTVKLVLKHAYSPILGCLVSASTSIVPQAVYEADPDSFTASPIGSGPYMVSEIVKGERYVYEAYPDYWRGEAPIKTVVARVIPDGNAALMALESGELDVMQPNQDYSDRQAIEDNPNLVYYTAPQACTFLIGFNNARGIFSDKRMREAVAIAIDKEEIALGATNGYATPTDVGITPICPQTPQDFKGLERDVERAKQLVAEAGYPDGVDVTMRIISASNYSKPAEVVQAQLKEIGINVSIEAMERASWFDICYTGGDFDITIYANPVQVIDADFGAYPFMHSSEANGGNNYMGINIPELDDLLDRARLSTDEEERKELYLQVCEIVRDESLFVPMYTGERTYAAVKELQGVHADPMVRYYTYGYSWE</sequence>
<keyword evidence="3" id="KW-0732">Signal</keyword>
<dbReference type="Gene3D" id="3.40.190.10">
    <property type="entry name" value="Periplasmic binding protein-like II"/>
    <property type="match status" value="1"/>
</dbReference>
<comment type="caution">
    <text evidence="5">The sequence shown here is derived from an EMBL/GenBank/DDBJ whole genome shotgun (WGS) entry which is preliminary data.</text>
</comment>
<dbReference type="Proteomes" id="UP000824250">
    <property type="component" value="Unassembled WGS sequence"/>
</dbReference>
<dbReference type="SUPFAM" id="SSF53850">
    <property type="entry name" value="Periplasmic binding protein-like II"/>
    <property type="match status" value="1"/>
</dbReference>
<evidence type="ECO:0000313" key="6">
    <source>
        <dbReference type="Proteomes" id="UP000824250"/>
    </source>
</evidence>
<evidence type="ECO:0000256" key="2">
    <source>
        <dbReference type="ARBA" id="ARBA00022448"/>
    </source>
</evidence>
<reference evidence="5" key="2">
    <citation type="journal article" date="2021" name="PeerJ">
        <title>Extensive microbial diversity within the chicken gut microbiome revealed by metagenomics and culture.</title>
        <authorList>
            <person name="Gilroy R."/>
            <person name="Ravi A."/>
            <person name="Getino M."/>
            <person name="Pursley I."/>
            <person name="Horton D.L."/>
            <person name="Alikhan N.F."/>
            <person name="Baker D."/>
            <person name="Gharbi K."/>
            <person name="Hall N."/>
            <person name="Watson M."/>
            <person name="Adriaenssens E.M."/>
            <person name="Foster-Nyarko E."/>
            <person name="Jarju S."/>
            <person name="Secka A."/>
            <person name="Antonio M."/>
            <person name="Oren A."/>
            <person name="Chaudhuri R.R."/>
            <person name="La Ragione R."/>
            <person name="Hildebrand F."/>
            <person name="Pallen M.J."/>
        </authorList>
    </citation>
    <scope>NUCLEOTIDE SEQUENCE</scope>
    <source>
        <strain evidence="5">CHK180-2868</strain>
    </source>
</reference>
<feature type="domain" description="Solute-binding protein family 5" evidence="4">
    <location>
        <begin position="37"/>
        <end position="389"/>
    </location>
</feature>
<dbReference type="PIRSF" id="PIRSF002741">
    <property type="entry name" value="MppA"/>
    <property type="match status" value="1"/>
</dbReference>
<dbReference type="Pfam" id="PF00496">
    <property type="entry name" value="SBP_bac_5"/>
    <property type="match status" value="1"/>
</dbReference>
<organism evidence="5 6">
    <name type="scientific">Candidatus Copromonas faecavium</name>
    <name type="common">nom. illeg.</name>
    <dbReference type="NCBI Taxonomy" id="2840740"/>
    <lineage>
        <taxon>Bacteria</taxon>
        <taxon>Bacillati</taxon>
        <taxon>Bacillota</taxon>
        <taxon>Clostridia</taxon>
        <taxon>Lachnospirales</taxon>
        <taxon>Lachnospiraceae</taxon>
        <taxon>Candidatus Copromonas (nom. illeg.)</taxon>
    </lineage>
</organism>
<evidence type="ECO:0000259" key="4">
    <source>
        <dbReference type="Pfam" id="PF00496"/>
    </source>
</evidence>
<gene>
    <name evidence="5" type="ORF">IAB28_10500</name>
</gene>
<dbReference type="PANTHER" id="PTHR30290:SF9">
    <property type="entry name" value="OLIGOPEPTIDE-BINDING PROTEIN APPA"/>
    <property type="match status" value="1"/>
</dbReference>
<evidence type="ECO:0000256" key="1">
    <source>
        <dbReference type="ARBA" id="ARBA00005695"/>
    </source>
</evidence>
<dbReference type="Gene3D" id="3.10.105.10">
    <property type="entry name" value="Dipeptide-binding Protein, Domain 3"/>
    <property type="match status" value="1"/>
</dbReference>
<dbReference type="InterPro" id="IPR000914">
    <property type="entry name" value="SBP_5_dom"/>
</dbReference>
<accession>A0A9D1D6H1</accession>